<dbReference type="SUPFAM" id="SSF49899">
    <property type="entry name" value="Concanavalin A-like lectins/glucanases"/>
    <property type="match status" value="1"/>
</dbReference>
<dbReference type="EMBL" id="CP049109">
    <property type="protein sequence ID" value="QIG80970.1"/>
    <property type="molecule type" value="Genomic_DNA"/>
</dbReference>
<keyword evidence="3" id="KW-1185">Reference proteome</keyword>
<feature type="signal peptide" evidence="1">
    <location>
        <begin position="1"/>
        <end position="24"/>
    </location>
</feature>
<name>A0A6G6Y7S8_9SPHN</name>
<organism evidence="2 3">
    <name type="scientific">Stakelama tenebrarum</name>
    <dbReference type="NCBI Taxonomy" id="2711215"/>
    <lineage>
        <taxon>Bacteria</taxon>
        <taxon>Pseudomonadati</taxon>
        <taxon>Pseudomonadota</taxon>
        <taxon>Alphaproteobacteria</taxon>
        <taxon>Sphingomonadales</taxon>
        <taxon>Sphingomonadaceae</taxon>
        <taxon>Stakelama</taxon>
    </lineage>
</organism>
<dbReference type="InterPro" id="IPR013319">
    <property type="entry name" value="GH11/12"/>
</dbReference>
<dbReference type="RefSeq" id="WP_165327896.1">
    <property type="nucleotide sequence ID" value="NZ_CP049109.1"/>
</dbReference>
<reference evidence="2 3" key="1">
    <citation type="submission" date="2020-02" db="EMBL/GenBank/DDBJ databases">
        <authorList>
            <person name="Zheng R.K."/>
            <person name="Sun C.M."/>
        </authorList>
    </citation>
    <scope>NUCLEOTIDE SEQUENCE [LARGE SCALE GENOMIC DNA]</scope>
    <source>
        <strain evidence="3">zrk23</strain>
    </source>
</reference>
<dbReference type="GO" id="GO:0004553">
    <property type="term" value="F:hydrolase activity, hydrolyzing O-glycosyl compounds"/>
    <property type="evidence" value="ECO:0007669"/>
    <property type="project" value="InterPro"/>
</dbReference>
<evidence type="ECO:0000256" key="1">
    <source>
        <dbReference type="SAM" id="SignalP"/>
    </source>
</evidence>
<dbReference type="Gene3D" id="2.60.120.180">
    <property type="match status" value="1"/>
</dbReference>
<evidence type="ECO:0000313" key="3">
    <source>
        <dbReference type="Proteomes" id="UP000501568"/>
    </source>
</evidence>
<accession>A0A6G6Y7S8</accession>
<sequence length="270" mass="30550">MRRRLPHFVLIGSALTALPGSALPADPQQARERVELGDRDYFTAGRYAAYASPWCADFDRSLRVGRDLVNRITLDRAAFPDNSRISVRAPDASPGAHGCGVYGYHFLAYGNYHAGRTQRPVPPRRVRDIAALDMAFAFTVAGPGEYNVLAEFYLTREPGSHRDQRAEIGWFLHPSPTSLAFARSETRLDDYLDGQGRRWQLYRADRFLMLFAADGGDVPQGTVDMKHLLDELVRRDLIEDGWWFNGAAIGVEPVRGESRLDLQRWHITYR</sequence>
<keyword evidence="1" id="KW-0732">Signal</keyword>
<gene>
    <name evidence="2" type="ORF">G5C33_15020</name>
</gene>
<dbReference type="InterPro" id="IPR013320">
    <property type="entry name" value="ConA-like_dom_sf"/>
</dbReference>
<proteinExistence type="predicted"/>
<dbReference type="KEGG" id="spzr:G5C33_15020"/>
<dbReference type="AlphaFoldDB" id="A0A6G6Y7S8"/>
<protein>
    <submittedName>
        <fullName evidence="2">Uncharacterized protein</fullName>
    </submittedName>
</protein>
<evidence type="ECO:0000313" key="2">
    <source>
        <dbReference type="EMBL" id="QIG80970.1"/>
    </source>
</evidence>
<feature type="chain" id="PRO_5026121624" evidence="1">
    <location>
        <begin position="25"/>
        <end position="270"/>
    </location>
</feature>
<dbReference type="Proteomes" id="UP000501568">
    <property type="component" value="Chromosome"/>
</dbReference>